<dbReference type="EMBL" id="CP051167">
    <property type="protein sequence ID" value="QIZ72901.1"/>
    <property type="molecule type" value="Genomic_DNA"/>
</dbReference>
<evidence type="ECO:0000256" key="1">
    <source>
        <dbReference type="SAM" id="Phobius"/>
    </source>
</evidence>
<keyword evidence="1" id="KW-0812">Transmembrane</keyword>
<sequence>MIALYIIAPIVALAAWWSWRRVAEETVGVMAISIASVLLLCALVFAPWQFQLVGVLALVCDRFELLSAKN</sequence>
<feature type="transmembrane region" description="Helical" evidence="1">
    <location>
        <begin position="30"/>
        <end position="60"/>
    </location>
</feature>
<accession>A0A6H1U246</accession>
<proteinExistence type="predicted"/>
<gene>
    <name evidence="2" type="ORF">HCG48_21780</name>
</gene>
<reference evidence="2 3" key="1">
    <citation type="submission" date="2020-04" db="EMBL/GenBank/DDBJ databases">
        <authorList>
            <person name="Basu S."/>
            <person name="Maruthanayagam V."/>
            <person name="Chakraborty S."/>
            <person name="Pramanik A."/>
            <person name="Mukherjee J."/>
            <person name="Brink B."/>
        </authorList>
    </citation>
    <scope>NUCLEOTIDE SEQUENCE [LARGE SCALE GENOMIC DNA]</scope>
    <source>
        <strain evidence="2 3">AP17</strain>
    </source>
</reference>
<keyword evidence="3" id="KW-1185">Reference proteome</keyword>
<organism evidence="2 3">
    <name type="scientific">Oxynema aestuarii AP17</name>
    <dbReference type="NCBI Taxonomy" id="2064643"/>
    <lineage>
        <taxon>Bacteria</taxon>
        <taxon>Bacillati</taxon>
        <taxon>Cyanobacteriota</taxon>
        <taxon>Cyanophyceae</taxon>
        <taxon>Oscillatoriophycideae</taxon>
        <taxon>Oscillatoriales</taxon>
        <taxon>Oscillatoriaceae</taxon>
        <taxon>Oxynema</taxon>
        <taxon>Oxynema aestuarii</taxon>
    </lineage>
</organism>
<protein>
    <submittedName>
        <fullName evidence="2">Uncharacterized protein</fullName>
    </submittedName>
</protein>
<dbReference type="AlphaFoldDB" id="A0A6H1U246"/>
<keyword evidence="1" id="KW-0472">Membrane</keyword>
<evidence type="ECO:0000313" key="3">
    <source>
        <dbReference type="Proteomes" id="UP000500857"/>
    </source>
</evidence>
<keyword evidence="1" id="KW-1133">Transmembrane helix</keyword>
<evidence type="ECO:0000313" key="2">
    <source>
        <dbReference type="EMBL" id="QIZ72901.1"/>
    </source>
</evidence>
<dbReference type="Proteomes" id="UP000500857">
    <property type="component" value="Chromosome"/>
</dbReference>
<dbReference type="KEGG" id="oxy:HCG48_21780"/>
<name>A0A6H1U246_9CYAN</name>
<dbReference type="RefSeq" id="WP_168571048.1">
    <property type="nucleotide sequence ID" value="NZ_CP051167.1"/>
</dbReference>